<protein>
    <submittedName>
        <fullName evidence="1">Uncharacterized protein</fullName>
    </submittedName>
</protein>
<evidence type="ECO:0000313" key="1">
    <source>
        <dbReference type="EMBL" id="EKO50348.1"/>
    </source>
</evidence>
<proteinExistence type="predicted"/>
<dbReference type="Proteomes" id="UP000006339">
    <property type="component" value="Unassembled WGS sequence"/>
</dbReference>
<gene>
    <name evidence="1" type="ORF">LEP1GSC131_3447</name>
</gene>
<dbReference type="EMBL" id="AKWH02000064">
    <property type="protein sequence ID" value="EKO50348.1"/>
    <property type="molecule type" value="Genomic_DNA"/>
</dbReference>
<dbReference type="AlphaFoldDB" id="A0A828Y0H5"/>
<reference evidence="1" key="1">
    <citation type="submission" date="2012-10" db="EMBL/GenBank/DDBJ databases">
        <authorList>
            <person name="Harkins D.M."/>
            <person name="Durkin A.S."/>
            <person name="Brinkac L.M."/>
            <person name="Selengut J.D."/>
            <person name="Sanka R."/>
            <person name="DePew J."/>
            <person name="Purushe J."/>
            <person name="Picardeau M."/>
            <person name="Werts C."/>
            <person name="Goarant C."/>
            <person name="Vinetz J.M."/>
            <person name="Sutton G.G."/>
            <person name="Nelson W.C."/>
            <person name="Fouts D.E."/>
        </authorList>
    </citation>
    <scope>NUCLEOTIDE SEQUENCE [LARGE SCALE GENOMIC DNA]</scope>
    <source>
        <strain evidence="1">200802841</strain>
    </source>
</reference>
<comment type="caution">
    <text evidence="1">The sequence shown here is derived from an EMBL/GenBank/DDBJ whole genome shotgun (WGS) entry which is preliminary data.</text>
</comment>
<sequence length="42" mass="4913">MWVEMNSRKLKYTKVLMMLGVLLFAAPVFSQVETLEDCFSKK</sequence>
<accession>A0A828Y0H5</accession>
<organism evidence="1 2">
    <name type="scientific">Leptospira kirschneri str. 200802841</name>
    <dbReference type="NCBI Taxonomy" id="1193047"/>
    <lineage>
        <taxon>Bacteria</taxon>
        <taxon>Pseudomonadati</taxon>
        <taxon>Spirochaetota</taxon>
        <taxon>Spirochaetia</taxon>
        <taxon>Leptospirales</taxon>
        <taxon>Leptospiraceae</taxon>
        <taxon>Leptospira</taxon>
    </lineage>
</organism>
<evidence type="ECO:0000313" key="2">
    <source>
        <dbReference type="Proteomes" id="UP000006339"/>
    </source>
</evidence>
<keyword evidence="2" id="KW-1185">Reference proteome</keyword>
<name>A0A828Y0H5_9LEPT</name>